<dbReference type="InterPro" id="IPR005491">
    <property type="entry name" value="ENT_dom"/>
</dbReference>
<dbReference type="PROSITE" id="PS51138">
    <property type="entry name" value="ENT"/>
    <property type="match status" value="1"/>
</dbReference>
<dbReference type="EMBL" id="JAUHHV010000001">
    <property type="protein sequence ID" value="KAK1437519.1"/>
    <property type="molecule type" value="Genomic_DNA"/>
</dbReference>
<gene>
    <name evidence="5" type="ORF">QVD17_03311</name>
</gene>
<keyword evidence="6" id="KW-1185">Reference proteome</keyword>
<feature type="region of interest" description="Disordered" evidence="3">
    <location>
        <begin position="108"/>
        <end position="128"/>
    </location>
</feature>
<evidence type="ECO:0000256" key="2">
    <source>
        <dbReference type="ARBA" id="ARBA00023242"/>
    </source>
</evidence>
<accession>A0AAD8L855</accession>
<evidence type="ECO:0000313" key="6">
    <source>
        <dbReference type="Proteomes" id="UP001229421"/>
    </source>
</evidence>
<feature type="compositionally biased region" description="Basic and acidic residues" evidence="3">
    <location>
        <begin position="32"/>
        <end position="41"/>
    </location>
</feature>
<evidence type="ECO:0000259" key="4">
    <source>
        <dbReference type="PROSITE" id="PS51138"/>
    </source>
</evidence>
<comment type="caution">
    <text evidence="5">The sequence shown here is derived from an EMBL/GenBank/DDBJ whole genome shotgun (WGS) entry which is preliminary data.</text>
</comment>
<dbReference type="SUPFAM" id="SSF158639">
    <property type="entry name" value="ENT-like"/>
    <property type="match status" value="1"/>
</dbReference>
<name>A0AAD8L855_TARER</name>
<dbReference type="AlphaFoldDB" id="A0AAD8L855"/>
<evidence type="ECO:0000256" key="3">
    <source>
        <dbReference type="SAM" id="MobiDB-lite"/>
    </source>
</evidence>
<feature type="region of interest" description="Disordered" evidence="3">
    <location>
        <begin position="1"/>
        <end position="41"/>
    </location>
</feature>
<protein>
    <recommendedName>
        <fullName evidence="4">ENT domain-containing protein</fullName>
    </recommendedName>
</protein>
<feature type="domain" description="ENT" evidence="4">
    <location>
        <begin position="130"/>
        <end position="165"/>
    </location>
</feature>
<sequence length="165" mass="18794">MESRIVSSKTPKRASPVCYSQDETNKKRARKLRESEKEGRRIQVLGTTPEKVDDVANRKKYINRTYGYESSSGSCSINSYKLYEIYHGSGFVEDIDAHESDAESVCKLGDHEESQSQSQETDESTPNNVVADEIHKLELHAYRYTMAALHASGPLTWEKESMNFY</sequence>
<dbReference type="Proteomes" id="UP001229421">
    <property type="component" value="Unassembled WGS sequence"/>
</dbReference>
<evidence type="ECO:0000256" key="1">
    <source>
        <dbReference type="ARBA" id="ARBA00004123"/>
    </source>
</evidence>
<keyword evidence="2" id="KW-0539">Nucleus</keyword>
<dbReference type="GO" id="GO:0005634">
    <property type="term" value="C:nucleus"/>
    <property type="evidence" value="ECO:0007669"/>
    <property type="project" value="UniProtKB-SubCell"/>
</dbReference>
<reference evidence="5" key="1">
    <citation type="journal article" date="2023" name="bioRxiv">
        <title>Improved chromosome-level genome assembly for marigold (Tagetes erecta).</title>
        <authorList>
            <person name="Jiang F."/>
            <person name="Yuan L."/>
            <person name="Wang S."/>
            <person name="Wang H."/>
            <person name="Xu D."/>
            <person name="Wang A."/>
            <person name="Fan W."/>
        </authorList>
    </citation>
    <scope>NUCLEOTIDE SEQUENCE</scope>
    <source>
        <strain evidence="5">WSJ</strain>
        <tissue evidence="5">Leaf</tissue>
    </source>
</reference>
<evidence type="ECO:0000313" key="5">
    <source>
        <dbReference type="EMBL" id="KAK1437519.1"/>
    </source>
</evidence>
<dbReference type="Gene3D" id="1.10.1240.40">
    <property type="entry name" value="ENT domain"/>
    <property type="match status" value="1"/>
</dbReference>
<comment type="subcellular location">
    <subcellularLocation>
        <location evidence="1">Nucleus</location>
    </subcellularLocation>
</comment>
<dbReference type="InterPro" id="IPR036142">
    <property type="entry name" value="ENT_dom-like_sf"/>
</dbReference>
<organism evidence="5 6">
    <name type="scientific">Tagetes erecta</name>
    <name type="common">African marigold</name>
    <dbReference type="NCBI Taxonomy" id="13708"/>
    <lineage>
        <taxon>Eukaryota</taxon>
        <taxon>Viridiplantae</taxon>
        <taxon>Streptophyta</taxon>
        <taxon>Embryophyta</taxon>
        <taxon>Tracheophyta</taxon>
        <taxon>Spermatophyta</taxon>
        <taxon>Magnoliopsida</taxon>
        <taxon>eudicotyledons</taxon>
        <taxon>Gunneridae</taxon>
        <taxon>Pentapetalae</taxon>
        <taxon>asterids</taxon>
        <taxon>campanulids</taxon>
        <taxon>Asterales</taxon>
        <taxon>Asteraceae</taxon>
        <taxon>Asteroideae</taxon>
        <taxon>Heliantheae alliance</taxon>
        <taxon>Tageteae</taxon>
        <taxon>Tagetes</taxon>
    </lineage>
</organism>
<proteinExistence type="predicted"/>